<dbReference type="Pfam" id="PF01431">
    <property type="entry name" value="Peptidase_M13"/>
    <property type="match status" value="1"/>
</dbReference>
<keyword evidence="12" id="KW-1185">Reference proteome</keyword>
<feature type="region of interest" description="Disordered" evidence="8">
    <location>
        <begin position="1"/>
        <end position="31"/>
    </location>
</feature>
<accession>A0A849AB01</accession>
<dbReference type="RefSeq" id="WP_171200015.1">
    <property type="nucleotide sequence ID" value="NZ_JABEND010000006.1"/>
</dbReference>
<dbReference type="EMBL" id="JABEND010000006">
    <property type="protein sequence ID" value="NNG36311.1"/>
    <property type="molecule type" value="Genomic_DNA"/>
</dbReference>
<dbReference type="GO" id="GO:0004222">
    <property type="term" value="F:metalloendopeptidase activity"/>
    <property type="evidence" value="ECO:0007669"/>
    <property type="project" value="InterPro"/>
</dbReference>
<evidence type="ECO:0000256" key="6">
    <source>
        <dbReference type="ARBA" id="ARBA00022833"/>
    </source>
</evidence>
<evidence type="ECO:0000256" key="8">
    <source>
        <dbReference type="SAM" id="MobiDB-lite"/>
    </source>
</evidence>
<dbReference type="PANTHER" id="PTHR11733">
    <property type="entry name" value="ZINC METALLOPROTEASE FAMILY M13 NEPRILYSIN-RELATED"/>
    <property type="match status" value="1"/>
</dbReference>
<evidence type="ECO:0000256" key="3">
    <source>
        <dbReference type="ARBA" id="ARBA00022670"/>
    </source>
</evidence>
<evidence type="ECO:0000313" key="12">
    <source>
        <dbReference type="Proteomes" id="UP000562984"/>
    </source>
</evidence>
<dbReference type="CDD" id="cd08662">
    <property type="entry name" value="M13"/>
    <property type="match status" value="1"/>
</dbReference>
<reference evidence="11 12" key="1">
    <citation type="submission" date="2020-05" db="EMBL/GenBank/DDBJ databases">
        <title>Nakamurella sp. DB0629 isolated from air conditioner.</title>
        <authorList>
            <person name="Kim D.H."/>
            <person name="Kim D.-U."/>
        </authorList>
    </citation>
    <scope>NUCLEOTIDE SEQUENCE [LARGE SCALE GENOMIC DNA]</scope>
    <source>
        <strain evidence="11 12">DB0629</strain>
    </source>
</reference>
<proteinExistence type="inferred from homology"/>
<dbReference type="PRINTS" id="PR00786">
    <property type="entry name" value="NEPRILYSIN"/>
</dbReference>
<dbReference type="AlphaFoldDB" id="A0A849AB01"/>
<evidence type="ECO:0000256" key="5">
    <source>
        <dbReference type="ARBA" id="ARBA00022801"/>
    </source>
</evidence>
<feature type="domain" description="Peptidase M13 N-terminal" evidence="10">
    <location>
        <begin position="33"/>
        <end position="410"/>
    </location>
</feature>
<evidence type="ECO:0000259" key="9">
    <source>
        <dbReference type="Pfam" id="PF01431"/>
    </source>
</evidence>
<comment type="cofactor">
    <cofactor evidence="1">
        <name>Zn(2+)</name>
        <dbReference type="ChEBI" id="CHEBI:29105"/>
    </cofactor>
</comment>
<comment type="similarity">
    <text evidence="2">Belongs to the peptidase M13 family.</text>
</comment>
<comment type="caution">
    <text evidence="11">The sequence shown here is derived from an EMBL/GenBank/DDBJ whole genome shotgun (WGS) entry which is preliminary data.</text>
</comment>
<keyword evidence="5" id="KW-0378">Hydrolase</keyword>
<dbReference type="GO" id="GO:0005886">
    <property type="term" value="C:plasma membrane"/>
    <property type="evidence" value="ECO:0007669"/>
    <property type="project" value="TreeGrafter"/>
</dbReference>
<feature type="domain" description="Peptidase M13 C-terminal" evidence="9">
    <location>
        <begin position="462"/>
        <end position="682"/>
    </location>
</feature>
<dbReference type="Gene3D" id="3.40.390.10">
    <property type="entry name" value="Collagenase (Catalytic Domain)"/>
    <property type="match status" value="1"/>
</dbReference>
<feature type="compositionally biased region" description="Basic and acidic residues" evidence="8">
    <location>
        <begin position="1"/>
        <end position="10"/>
    </location>
</feature>
<dbReference type="Proteomes" id="UP000562984">
    <property type="component" value="Unassembled WGS sequence"/>
</dbReference>
<feature type="region of interest" description="Disordered" evidence="8">
    <location>
        <begin position="587"/>
        <end position="614"/>
    </location>
</feature>
<evidence type="ECO:0000313" key="11">
    <source>
        <dbReference type="EMBL" id="NNG36311.1"/>
    </source>
</evidence>
<dbReference type="Pfam" id="PF05649">
    <property type="entry name" value="Peptidase_M13_N"/>
    <property type="match status" value="1"/>
</dbReference>
<dbReference type="InterPro" id="IPR018497">
    <property type="entry name" value="Peptidase_M13_C"/>
</dbReference>
<keyword evidence="3" id="KW-0645">Protease</keyword>
<dbReference type="GO" id="GO:0046872">
    <property type="term" value="F:metal ion binding"/>
    <property type="evidence" value="ECO:0007669"/>
    <property type="project" value="UniProtKB-KW"/>
</dbReference>
<sequence>MSADTTRADESPAGSAESASGSAGSADATTTRPQDDLYLAVNGQWYATAEIPGDLPATGSMYDVHLRSEEQLRELFQQAPAADADPVRAQVQTMYASFLDADRVEQLDLAPVQAEFAAIDAISSPADFARVLGELERTGVAGVVSAFVETDDKDSTRYLVNIAQGGLGLPDEGYYHLEQFAPIREAYRGHLERMFELAGVDDPAEAAGRVYSLEATLAEGHWNQVESRDATKTYNLRTAAEIAAAVPVFDWTGWITAMRDGGSADPLDQVVVRQPSYLETMNRALADLPLDDWKLWLRWNVLRARARYLPQRFVDENFDFYSRTLAGTTAQRERWKRGVSLVNGTLPEAAGKLFVDKHFPPAAKQRMDELVANLIAAYRASITELDWMSEQTKQRALDKLGKFRAKIGHPDSWRDYSAIEVRPDDLLGNVRRAAAFETDRQLAKIGAPVDRDEWLMPPQIVNAYYNPGTNEICFPAAILQPPMFDLAASDAANYGGIGAVIGHEIGHGFDDQGAKYDGDGNMQDWWTDADRAAFAERTDQMIEQFSQLEPLEVPGKKVNGALTVGENIGDLGGLTIALKAYEMANPPGTDSAHSADSGSGTGGGSDAADDAQRDERRRELFSSYALVWRTKRRKELAVQYLQIDPHSPPDLRANIARNLDEFHSSYHTADGDGMWLEPAKRVHIW</sequence>
<feature type="compositionally biased region" description="Low complexity" evidence="8">
    <location>
        <begin position="11"/>
        <end position="28"/>
    </location>
</feature>
<evidence type="ECO:0000256" key="7">
    <source>
        <dbReference type="ARBA" id="ARBA00023049"/>
    </source>
</evidence>
<gene>
    <name evidence="11" type="ORF">HKD39_11420</name>
</gene>
<protein>
    <submittedName>
        <fullName evidence="11">Peptidase M13</fullName>
    </submittedName>
</protein>
<dbReference type="SUPFAM" id="SSF55486">
    <property type="entry name" value="Metalloproteases ('zincins'), catalytic domain"/>
    <property type="match status" value="1"/>
</dbReference>
<dbReference type="PROSITE" id="PS51885">
    <property type="entry name" value="NEPRILYSIN"/>
    <property type="match status" value="1"/>
</dbReference>
<evidence type="ECO:0000256" key="1">
    <source>
        <dbReference type="ARBA" id="ARBA00001947"/>
    </source>
</evidence>
<dbReference type="Gene3D" id="1.10.1380.10">
    <property type="entry name" value="Neutral endopeptidase , domain2"/>
    <property type="match status" value="1"/>
</dbReference>
<evidence type="ECO:0000256" key="2">
    <source>
        <dbReference type="ARBA" id="ARBA00007357"/>
    </source>
</evidence>
<dbReference type="PANTHER" id="PTHR11733:SF167">
    <property type="entry name" value="FI17812P1-RELATED"/>
    <property type="match status" value="1"/>
</dbReference>
<dbReference type="InterPro" id="IPR042089">
    <property type="entry name" value="Peptidase_M13_dom_2"/>
</dbReference>
<feature type="compositionally biased region" description="Low complexity" evidence="8">
    <location>
        <begin position="588"/>
        <end position="598"/>
    </location>
</feature>
<dbReference type="InterPro" id="IPR024079">
    <property type="entry name" value="MetalloPept_cat_dom_sf"/>
</dbReference>
<evidence type="ECO:0000259" key="10">
    <source>
        <dbReference type="Pfam" id="PF05649"/>
    </source>
</evidence>
<keyword evidence="7" id="KW-0482">Metalloprotease</keyword>
<dbReference type="InterPro" id="IPR008753">
    <property type="entry name" value="Peptidase_M13_N"/>
</dbReference>
<organism evidence="11 12">
    <name type="scientific">Nakamurella aerolata</name>
    <dbReference type="NCBI Taxonomy" id="1656892"/>
    <lineage>
        <taxon>Bacteria</taxon>
        <taxon>Bacillati</taxon>
        <taxon>Actinomycetota</taxon>
        <taxon>Actinomycetes</taxon>
        <taxon>Nakamurellales</taxon>
        <taxon>Nakamurellaceae</taxon>
        <taxon>Nakamurella</taxon>
    </lineage>
</organism>
<dbReference type="GO" id="GO:0016485">
    <property type="term" value="P:protein processing"/>
    <property type="evidence" value="ECO:0007669"/>
    <property type="project" value="TreeGrafter"/>
</dbReference>
<keyword evidence="4" id="KW-0479">Metal-binding</keyword>
<name>A0A849AB01_9ACTN</name>
<keyword evidence="6" id="KW-0862">Zinc</keyword>
<dbReference type="InterPro" id="IPR000718">
    <property type="entry name" value="Peptidase_M13"/>
</dbReference>
<evidence type="ECO:0000256" key="4">
    <source>
        <dbReference type="ARBA" id="ARBA00022723"/>
    </source>
</evidence>